<name>A0A672RL14_SINGR</name>
<dbReference type="Proteomes" id="UP000472262">
    <property type="component" value="Unassembled WGS sequence"/>
</dbReference>
<dbReference type="AlphaFoldDB" id="A0A672RL14"/>
<accession>A0A672RL14</accession>
<keyword evidence="5" id="KW-0539">Nucleus</keyword>
<evidence type="ECO:0000256" key="6">
    <source>
        <dbReference type="SAM" id="MobiDB-lite"/>
    </source>
</evidence>
<keyword evidence="9" id="KW-1185">Reference proteome</keyword>
<dbReference type="InterPro" id="IPR011011">
    <property type="entry name" value="Znf_FYVE_PHD"/>
</dbReference>
<evidence type="ECO:0000313" key="9">
    <source>
        <dbReference type="Proteomes" id="UP000472262"/>
    </source>
</evidence>
<dbReference type="Gene3D" id="3.30.40.10">
    <property type="entry name" value="Zinc/RING finger domain, C3HC4 (zinc finger)"/>
    <property type="match status" value="1"/>
</dbReference>
<dbReference type="GO" id="GO:0005634">
    <property type="term" value="C:nucleus"/>
    <property type="evidence" value="ECO:0007669"/>
    <property type="project" value="UniProtKB-SubCell"/>
</dbReference>
<keyword evidence="2" id="KW-0479">Metal-binding</keyword>
<sequence>MGSDQFQSQNKIICALCEKSDETEITGPLSSKGNISAHQNCLLFASAIFCNKSPTYDDLFGFDVEDVKKELKRGKRLLCHLCKKSGATAGCDVKRCKRSYHYPCAIEDHARALEDHFILFCELHDPESLPKSSPDSRRPNMKRPERVSMHTHTYTHTYSLFINAYMDFYLTTLLFILKHHCTIL</sequence>
<dbReference type="InterPro" id="IPR051188">
    <property type="entry name" value="PHD-type_Zinc_Finger"/>
</dbReference>
<evidence type="ECO:0000256" key="2">
    <source>
        <dbReference type="ARBA" id="ARBA00022723"/>
    </source>
</evidence>
<dbReference type="SMART" id="SM00249">
    <property type="entry name" value="PHD"/>
    <property type="match status" value="1"/>
</dbReference>
<evidence type="ECO:0000256" key="3">
    <source>
        <dbReference type="ARBA" id="ARBA00022771"/>
    </source>
</evidence>
<dbReference type="Pfam" id="PF13771">
    <property type="entry name" value="zf-HC5HC2H"/>
    <property type="match status" value="1"/>
</dbReference>
<feature type="domain" description="PHD-type" evidence="7">
    <location>
        <begin position="11"/>
        <end position="125"/>
    </location>
</feature>
<protein>
    <recommendedName>
        <fullName evidence="7">PHD-type domain-containing protein</fullName>
    </recommendedName>
</protein>
<feature type="region of interest" description="Disordered" evidence="6">
    <location>
        <begin position="127"/>
        <end position="146"/>
    </location>
</feature>
<reference evidence="8" key="1">
    <citation type="submission" date="2025-08" db="UniProtKB">
        <authorList>
            <consortium name="Ensembl"/>
        </authorList>
    </citation>
    <scope>IDENTIFICATION</scope>
</reference>
<dbReference type="PROSITE" id="PS51805">
    <property type="entry name" value="EPHD"/>
    <property type="match status" value="1"/>
</dbReference>
<evidence type="ECO:0000256" key="5">
    <source>
        <dbReference type="ARBA" id="ARBA00023242"/>
    </source>
</evidence>
<comment type="subcellular location">
    <subcellularLocation>
        <location evidence="1">Nucleus</location>
    </subcellularLocation>
</comment>
<keyword evidence="4" id="KW-0862">Zinc</keyword>
<dbReference type="PANTHER" id="PTHR12420">
    <property type="entry name" value="PHD FINGER PROTEIN"/>
    <property type="match status" value="1"/>
</dbReference>
<evidence type="ECO:0000256" key="4">
    <source>
        <dbReference type="ARBA" id="ARBA00022833"/>
    </source>
</evidence>
<proteinExistence type="predicted"/>
<organism evidence="8 9">
    <name type="scientific">Sinocyclocheilus grahami</name>
    <name type="common">Dianchi golden-line fish</name>
    <name type="synonym">Barbus grahami</name>
    <dbReference type="NCBI Taxonomy" id="75366"/>
    <lineage>
        <taxon>Eukaryota</taxon>
        <taxon>Metazoa</taxon>
        <taxon>Chordata</taxon>
        <taxon>Craniata</taxon>
        <taxon>Vertebrata</taxon>
        <taxon>Euteleostomi</taxon>
        <taxon>Actinopterygii</taxon>
        <taxon>Neopterygii</taxon>
        <taxon>Teleostei</taxon>
        <taxon>Ostariophysi</taxon>
        <taxon>Cypriniformes</taxon>
        <taxon>Cyprinidae</taxon>
        <taxon>Cyprininae</taxon>
        <taxon>Sinocyclocheilus</taxon>
    </lineage>
</organism>
<dbReference type="InParanoid" id="A0A672RL14"/>
<reference evidence="8" key="2">
    <citation type="submission" date="2025-09" db="UniProtKB">
        <authorList>
            <consortium name="Ensembl"/>
        </authorList>
    </citation>
    <scope>IDENTIFICATION</scope>
</reference>
<evidence type="ECO:0000259" key="7">
    <source>
        <dbReference type="PROSITE" id="PS51805"/>
    </source>
</evidence>
<keyword evidence="3" id="KW-0863">Zinc-finger</keyword>
<dbReference type="SUPFAM" id="SSF57903">
    <property type="entry name" value="FYVE/PHD zinc finger"/>
    <property type="match status" value="1"/>
</dbReference>
<dbReference type="InterPro" id="IPR034732">
    <property type="entry name" value="EPHD"/>
</dbReference>
<evidence type="ECO:0000256" key="1">
    <source>
        <dbReference type="ARBA" id="ARBA00004123"/>
    </source>
</evidence>
<evidence type="ECO:0000313" key="8">
    <source>
        <dbReference type="Ensembl" id="ENSSGRP00000089652.1"/>
    </source>
</evidence>
<dbReference type="InterPro" id="IPR001965">
    <property type="entry name" value="Znf_PHD"/>
</dbReference>
<dbReference type="Ensembl" id="ENSSGRT00000095410.1">
    <property type="protein sequence ID" value="ENSSGRP00000089652.1"/>
    <property type="gene ID" value="ENSSGRG00000044974.1"/>
</dbReference>
<dbReference type="GO" id="GO:0008270">
    <property type="term" value="F:zinc ion binding"/>
    <property type="evidence" value="ECO:0007669"/>
    <property type="project" value="UniProtKB-KW"/>
</dbReference>
<dbReference type="PANTHER" id="PTHR12420:SF4">
    <property type="entry name" value="PHD FINGER PROTEIN 11"/>
    <property type="match status" value="1"/>
</dbReference>
<dbReference type="InterPro" id="IPR013083">
    <property type="entry name" value="Znf_RING/FYVE/PHD"/>
</dbReference>